<feature type="transmembrane region" description="Helical" evidence="6">
    <location>
        <begin position="606"/>
        <end position="632"/>
    </location>
</feature>
<evidence type="ECO:0000313" key="9">
    <source>
        <dbReference type="EMBL" id="KAA0152341.1"/>
    </source>
</evidence>
<evidence type="ECO:0000256" key="2">
    <source>
        <dbReference type="ARBA" id="ARBA00022670"/>
    </source>
</evidence>
<dbReference type="PANTHER" id="PTHR47966">
    <property type="entry name" value="BETA-SITE APP-CLEAVING ENZYME, ISOFORM A-RELATED"/>
    <property type="match status" value="1"/>
</dbReference>
<dbReference type="Gene3D" id="2.40.70.10">
    <property type="entry name" value="Acid Proteases"/>
    <property type="match status" value="2"/>
</dbReference>
<dbReference type="PRINTS" id="PR00792">
    <property type="entry name" value="PEPSIN"/>
</dbReference>
<keyword evidence="10" id="KW-1185">Reference proteome</keyword>
<dbReference type="InterPro" id="IPR001461">
    <property type="entry name" value="Aspartic_peptidase_A1"/>
</dbReference>
<feature type="chain" id="PRO_5022957502" description="Peptidase A1 domain-containing protein" evidence="7">
    <location>
        <begin position="22"/>
        <end position="677"/>
    </location>
</feature>
<evidence type="ECO:0000256" key="6">
    <source>
        <dbReference type="SAM" id="Phobius"/>
    </source>
</evidence>
<keyword evidence="7" id="KW-0732">Signal</keyword>
<evidence type="ECO:0000256" key="3">
    <source>
        <dbReference type="ARBA" id="ARBA00022750"/>
    </source>
</evidence>
<keyword evidence="6" id="KW-0472">Membrane</keyword>
<proteinExistence type="inferred from homology"/>
<comment type="similarity">
    <text evidence="1 4">Belongs to the peptidase A1 family.</text>
</comment>
<protein>
    <recommendedName>
        <fullName evidence="8">Peptidase A1 domain-containing protein</fullName>
    </recommendedName>
</protein>
<feature type="compositionally biased region" description="Low complexity" evidence="5">
    <location>
        <begin position="387"/>
        <end position="408"/>
    </location>
</feature>
<dbReference type="PROSITE" id="PS00141">
    <property type="entry name" value="ASP_PROTEASE"/>
    <property type="match status" value="1"/>
</dbReference>
<evidence type="ECO:0000313" key="10">
    <source>
        <dbReference type="Proteomes" id="UP000323011"/>
    </source>
</evidence>
<evidence type="ECO:0000256" key="5">
    <source>
        <dbReference type="SAM" id="MobiDB-lite"/>
    </source>
</evidence>
<keyword evidence="4" id="KW-0378">Hydrolase</keyword>
<keyword evidence="6" id="KW-0812">Transmembrane</keyword>
<evidence type="ECO:0000256" key="7">
    <source>
        <dbReference type="SAM" id="SignalP"/>
    </source>
</evidence>
<feature type="domain" description="Peptidase A1" evidence="8">
    <location>
        <begin position="66"/>
        <end position="587"/>
    </location>
</feature>
<name>A0A5A8CKI8_CAFRO</name>
<dbReference type="GO" id="GO:0006508">
    <property type="term" value="P:proteolysis"/>
    <property type="evidence" value="ECO:0007669"/>
    <property type="project" value="UniProtKB-KW"/>
</dbReference>
<organism evidence="9 10">
    <name type="scientific">Cafeteria roenbergensis</name>
    <name type="common">Marine flagellate</name>
    <dbReference type="NCBI Taxonomy" id="33653"/>
    <lineage>
        <taxon>Eukaryota</taxon>
        <taxon>Sar</taxon>
        <taxon>Stramenopiles</taxon>
        <taxon>Bigyra</taxon>
        <taxon>Opalozoa</taxon>
        <taxon>Bicosoecida</taxon>
        <taxon>Cafeteriaceae</taxon>
        <taxon>Cafeteria</taxon>
    </lineage>
</organism>
<dbReference type="InterPro" id="IPR033121">
    <property type="entry name" value="PEPTIDASE_A1"/>
</dbReference>
<dbReference type="PANTHER" id="PTHR47966:SF51">
    <property type="entry name" value="BETA-SITE APP-CLEAVING ENZYME, ISOFORM A-RELATED"/>
    <property type="match status" value="1"/>
</dbReference>
<evidence type="ECO:0000259" key="8">
    <source>
        <dbReference type="PROSITE" id="PS51767"/>
    </source>
</evidence>
<keyword evidence="6" id="KW-1133">Transmembrane helix</keyword>
<dbReference type="InterPro" id="IPR021109">
    <property type="entry name" value="Peptidase_aspartic_dom_sf"/>
</dbReference>
<dbReference type="Proteomes" id="UP000323011">
    <property type="component" value="Unassembled WGS sequence"/>
</dbReference>
<feature type="signal peptide" evidence="7">
    <location>
        <begin position="1"/>
        <end position="21"/>
    </location>
</feature>
<reference evidence="9 10" key="1">
    <citation type="submission" date="2019-07" db="EMBL/GenBank/DDBJ databases">
        <title>Genomes of Cafeteria roenbergensis.</title>
        <authorList>
            <person name="Fischer M.G."/>
            <person name="Hackl T."/>
            <person name="Roman M."/>
        </authorList>
    </citation>
    <scope>NUCLEOTIDE SEQUENCE [LARGE SCALE GENOMIC DNA]</scope>
    <source>
        <strain evidence="9 10">BVI</strain>
    </source>
</reference>
<accession>A0A5A8CKI8</accession>
<evidence type="ECO:0000256" key="4">
    <source>
        <dbReference type="RuleBase" id="RU000454"/>
    </source>
</evidence>
<dbReference type="Pfam" id="PF00026">
    <property type="entry name" value="Asp"/>
    <property type="match status" value="2"/>
</dbReference>
<dbReference type="InterPro" id="IPR034164">
    <property type="entry name" value="Pepsin-like_dom"/>
</dbReference>
<gene>
    <name evidence="9" type="ORF">FNF29_03907</name>
</gene>
<dbReference type="PROSITE" id="PS51767">
    <property type="entry name" value="PEPTIDASE_A1"/>
    <property type="match status" value="1"/>
</dbReference>
<dbReference type="GO" id="GO:0004190">
    <property type="term" value="F:aspartic-type endopeptidase activity"/>
    <property type="evidence" value="ECO:0007669"/>
    <property type="project" value="UniProtKB-KW"/>
</dbReference>
<keyword evidence="3 4" id="KW-0064">Aspartyl protease</keyword>
<dbReference type="CDD" id="cd05471">
    <property type="entry name" value="pepsin_like"/>
    <property type="match status" value="1"/>
</dbReference>
<evidence type="ECO:0000256" key="1">
    <source>
        <dbReference type="ARBA" id="ARBA00007447"/>
    </source>
</evidence>
<feature type="region of interest" description="Disordered" evidence="5">
    <location>
        <begin position="387"/>
        <end position="429"/>
    </location>
</feature>
<sequence length="677" mass="69806">MRALGATVALWAVGTCHCAAAIPAGRGATLPLVRVQHHACFADSSTRPLGSGPRSIPVINQENLALLSEFQLGTPGQTTLLQLDTGSTVAWTVNESVAQAYGHRGFALDKSSSGKSLGYAVELGYGSGSLEVAVVRDSLSWSPAPDFAASTSAQFGVTVNGGGWVANGWSNFVNDGIFGLGMRGLCEWQDCDTLAWQSLFSSAGYAPVFSLLTTPKLDPVPYAAQVSPALRALIDRLDALSAGTSSPGGGQSAGDSCGGLRVSTHDQSGVASANDATASASTSYGQLLASWSLEEAQSAGTHRPQLEAAARVPGVMLASAPRQSAITIGGLNGSHAASGAELFTIPLLPSTDSGGFGYYWADLRAVTLYATGSVPVKGLSAPSSSVPAAAAASRAQQGQPLRRQQQHQQQEHPASLGSGGGAAKWPGPTEQWCASGDDNVCKALFDSGTSFLAVRDDVFAALTSAVNAAANGTCRSFAQGAEIVCTRSLVNFAALPNVSFAFGVGARSSIAAGTMMTPPLAAGGADTFEFVLPGSALLDCANYGNLCRMTIMAIPPSVGSLHFILGDTFLRAYVAMFDAEHASVSLARSIAMPEPVPRPSLNRTDVLAIVLIVLGSLVGVVALVLVAGCLIVRRRRQRREEAFQVLALMDRTGAAGEMDTDSFDAVMIEGEYVQLTA</sequence>
<keyword evidence="2 4" id="KW-0645">Protease</keyword>
<dbReference type="EMBL" id="VLTN01000021">
    <property type="protein sequence ID" value="KAA0152341.1"/>
    <property type="molecule type" value="Genomic_DNA"/>
</dbReference>
<dbReference type="SUPFAM" id="SSF50630">
    <property type="entry name" value="Acid proteases"/>
    <property type="match status" value="2"/>
</dbReference>
<dbReference type="AlphaFoldDB" id="A0A5A8CKI8"/>
<dbReference type="InterPro" id="IPR001969">
    <property type="entry name" value="Aspartic_peptidase_AS"/>
</dbReference>
<comment type="caution">
    <text evidence="9">The sequence shown here is derived from an EMBL/GenBank/DDBJ whole genome shotgun (WGS) entry which is preliminary data.</text>
</comment>